<dbReference type="Gene3D" id="2.40.420.20">
    <property type="match status" value="1"/>
</dbReference>
<organism evidence="5 6">
    <name type="scientific">Yoonia vestfoldensis</name>
    <dbReference type="NCBI Taxonomy" id="245188"/>
    <lineage>
        <taxon>Bacteria</taxon>
        <taxon>Pseudomonadati</taxon>
        <taxon>Pseudomonadota</taxon>
        <taxon>Alphaproteobacteria</taxon>
        <taxon>Rhodobacterales</taxon>
        <taxon>Paracoccaceae</taxon>
        <taxon>Yoonia</taxon>
    </lineage>
</organism>
<protein>
    <submittedName>
        <fullName evidence="5">Multidrug resistance protein MdtA</fullName>
    </submittedName>
</protein>
<evidence type="ECO:0000259" key="4">
    <source>
        <dbReference type="Pfam" id="PF25954"/>
    </source>
</evidence>
<proteinExistence type="inferred from homology"/>
<feature type="domain" description="CusB-like beta-barrel" evidence="4">
    <location>
        <begin position="223"/>
        <end position="292"/>
    </location>
</feature>
<keyword evidence="2" id="KW-0175">Coiled coil</keyword>
<dbReference type="InterPro" id="IPR006143">
    <property type="entry name" value="RND_pump_MFP"/>
</dbReference>
<dbReference type="SUPFAM" id="SSF111369">
    <property type="entry name" value="HlyD-like secretion proteins"/>
    <property type="match status" value="1"/>
</dbReference>
<dbReference type="PANTHER" id="PTHR30469">
    <property type="entry name" value="MULTIDRUG RESISTANCE PROTEIN MDTA"/>
    <property type="match status" value="1"/>
</dbReference>
<dbReference type="Gene3D" id="1.10.287.470">
    <property type="entry name" value="Helix hairpin bin"/>
    <property type="match status" value="1"/>
</dbReference>
<dbReference type="EMBL" id="CP021431">
    <property type="protein sequence ID" value="ARU02116.1"/>
    <property type="molecule type" value="Genomic_DNA"/>
</dbReference>
<dbReference type="GO" id="GO:1990281">
    <property type="term" value="C:efflux pump complex"/>
    <property type="evidence" value="ECO:0007669"/>
    <property type="project" value="TreeGrafter"/>
</dbReference>
<dbReference type="STRING" id="1122181.GCA_000382265_00335"/>
<sequence>MAGATPPDQTGQLQFDTDTGASRSKWIAGLLAIVLVGWMGSGAIIPSVGAGDGAVAETPDRAVSVAVIDSVAQDVPLVLTAEGQSIPDRAVTLRAKADGEIASVAASRGDLLQAGQEIARIDAGIAEAQLVQAQTQLAQAQRDYDNALALQDRGAATEDRVSQARAARAAAEAGVTSAQDQLDNTIVTAPFAGRLNDLTVDIGESVENGMIIAEVLDNDPLTVVVQVPQQALSRLQTGQEAQVSFITGEEKAGTIAFIGANADQQTRTFRVEVVVDNPDSVMPAGLSARVAIPTGQARGHFLSPAVLSLGTNGELGIKTVDADNRVVFSTVQIVRAQTDGIWIAGLPEQARIITVGQGFVNQGDPVEPRAPSQDQTALVQP</sequence>
<dbReference type="Pfam" id="PF25954">
    <property type="entry name" value="Beta-barrel_RND_2"/>
    <property type="match status" value="1"/>
</dbReference>
<evidence type="ECO:0000256" key="2">
    <source>
        <dbReference type="SAM" id="Coils"/>
    </source>
</evidence>
<dbReference type="NCBIfam" id="TIGR01730">
    <property type="entry name" value="RND_mfp"/>
    <property type="match status" value="1"/>
</dbReference>
<reference evidence="5 6" key="1">
    <citation type="submission" date="2017-05" db="EMBL/GenBank/DDBJ databases">
        <title>Genome Sequence of Loktanella vestfoldensis Strain SMR4r Isolated from a Culture of the Diatom Skeletonema marinoi.</title>
        <authorList>
            <person name="Topel M."/>
            <person name="Pinder M.I.M."/>
            <person name="Johansson O.N."/>
            <person name="Kourtchenko O."/>
            <person name="Godhe A."/>
            <person name="Clarke A.K."/>
        </authorList>
    </citation>
    <scope>NUCLEOTIDE SEQUENCE [LARGE SCALE GENOMIC DNA]</scope>
    <source>
        <strain evidence="5 6">SMR4r</strain>
    </source>
</reference>
<dbReference type="AlphaFoldDB" id="A0A1Y0EEQ5"/>
<dbReference type="Gene3D" id="2.40.50.100">
    <property type="match status" value="1"/>
</dbReference>
<name>A0A1Y0EEQ5_9RHOB</name>
<gene>
    <name evidence="5" type="primary">mdtA</name>
    <name evidence="5" type="ORF">LOKVESSMR4R_02825</name>
</gene>
<dbReference type="Gene3D" id="2.40.30.170">
    <property type="match status" value="1"/>
</dbReference>
<dbReference type="Pfam" id="PF25917">
    <property type="entry name" value="BSH_RND"/>
    <property type="match status" value="1"/>
</dbReference>
<accession>A0A1Y0EEQ5</accession>
<evidence type="ECO:0000313" key="6">
    <source>
        <dbReference type="Proteomes" id="UP000195273"/>
    </source>
</evidence>
<evidence type="ECO:0000313" key="5">
    <source>
        <dbReference type="EMBL" id="ARU02116.1"/>
    </source>
</evidence>
<keyword evidence="6" id="KW-1185">Reference proteome</keyword>
<evidence type="ECO:0000256" key="1">
    <source>
        <dbReference type="ARBA" id="ARBA00009477"/>
    </source>
</evidence>
<dbReference type="InterPro" id="IPR058792">
    <property type="entry name" value="Beta-barrel_RND_2"/>
</dbReference>
<dbReference type="GO" id="GO:0015562">
    <property type="term" value="F:efflux transmembrane transporter activity"/>
    <property type="evidence" value="ECO:0007669"/>
    <property type="project" value="TreeGrafter"/>
</dbReference>
<dbReference type="OrthoDB" id="9806939at2"/>
<dbReference type="RefSeq" id="WP_087209572.1">
    <property type="nucleotide sequence ID" value="NZ_CP021431.1"/>
</dbReference>
<dbReference type="Proteomes" id="UP000195273">
    <property type="component" value="Chromosome"/>
</dbReference>
<dbReference type="InterPro" id="IPR058625">
    <property type="entry name" value="MdtA-like_BSH"/>
</dbReference>
<dbReference type="PANTHER" id="PTHR30469:SF29">
    <property type="entry name" value="BLR2860 PROTEIN"/>
    <property type="match status" value="1"/>
</dbReference>
<feature type="coiled-coil region" evidence="2">
    <location>
        <begin position="123"/>
        <end position="150"/>
    </location>
</feature>
<feature type="domain" description="Multidrug resistance protein MdtA-like barrel-sandwich hybrid" evidence="3">
    <location>
        <begin position="89"/>
        <end position="211"/>
    </location>
</feature>
<comment type="similarity">
    <text evidence="1">Belongs to the membrane fusion protein (MFP) (TC 8.A.1) family.</text>
</comment>
<evidence type="ECO:0000259" key="3">
    <source>
        <dbReference type="Pfam" id="PF25917"/>
    </source>
</evidence>
<dbReference type="KEGG" id="lvs:LOKVESSMR4R_02825"/>